<keyword evidence="3" id="KW-1185">Reference proteome</keyword>
<dbReference type="RefSeq" id="WP_248950848.1">
    <property type="nucleotide sequence ID" value="NZ_JAKILB010000009.1"/>
</dbReference>
<organism evidence="2 3">
    <name type="scientific">Shewanella pneumatophori</name>
    <dbReference type="NCBI Taxonomy" id="314092"/>
    <lineage>
        <taxon>Bacteria</taxon>
        <taxon>Pseudomonadati</taxon>
        <taxon>Pseudomonadota</taxon>
        <taxon>Gammaproteobacteria</taxon>
        <taxon>Alteromonadales</taxon>
        <taxon>Shewanellaceae</taxon>
        <taxon>Shewanella</taxon>
    </lineage>
</organism>
<feature type="transmembrane region" description="Helical" evidence="1">
    <location>
        <begin position="52"/>
        <end position="72"/>
    </location>
</feature>
<proteinExistence type="predicted"/>
<dbReference type="AlphaFoldDB" id="A0A9X1ZDV5"/>
<dbReference type="InterPro" id="IPR021484">
    <property type="entry name" value="DUF3137"/>
</dbReference>
<keyword evidence="1" id="KW-1133">Transmembrane helix</keyword>
<protein>
    <submittedName>
        <fullName evidence="2">DUF3137 domain-containing protein</fullName>
    </submittedName>
</protein>
<evidence type="ECO:0000313" key="3">
    <source>
        <dbReference type="Proteomes" id="UP001139293"/>
    </source>
</evidence>
<dbReference type="EMBL" id="JAKILB010000009">
    <property type="protein sequence ID" value="MCL1139751.1"/>
    <property type="molecule type" value="Genomic_DNA"/>
</dbReference>
<gene>
    <name evidence="2" type="ORF">L2740_14485</name>
</gene>
<keyword evidence="1" id="KW-0812">Transmembrane</keyword>
<feature type="transmembrane region" description="Helical" evidence="1">
    <location>
        <begin position="78"/>
        <end position="102"/>
    </location>
</feature>
<dbReference type="Proteomes" id="UP001139293">
    <property type="component" value="Unassembled WGS sequence"/>
</dbReference>
<accession>A0A9X1ZDV5</accession>
<comment type="caution">
    <text evidence="2">The sequence shown here is derived from an EMBL/GenBank/DDBJ whole genome shotgun (WGS) entry which is preliminary data.</text>
</comment>
<reference evidence="2" key="1">
    <citation type="submission" date="2022-01" db="EMBL/GenBank/DDBJ databases">
        <title>Whole genome-based taxonomy of the Shewanellaceae.</title>
        <authorList>
            <person name="Martin-Rodriguez A.J."/>
        </authorList>
    </citation>
    <scope>NUCLEOTIDE SEQUENCE</scope>
    <source>
        <strain evidence="2">KCTC 23973</strain>
    </source>
</reference>
<name>A0A9X1ZDV5_9GAMM</name>
<dbReference type="Pfam" id="PF11335">
    <property type="entry name" value="DUF3137"/>
    <property type="match status" value="1"/>
</dbReference>
<keyword evidence="1" id="KW-0472">Membrane</keyword>
<sequence length="338" mass="39219">MNPMEFNIPADDKHSFAEYFQQHIEPKWRRYEAKRIPIVAKYQQRRKISQPISYIAMFAGLFGFAGIFYALAIANDDAFFLVGGLMLFVVAMIVGVAVNFWAGSETFKFRDGVIKVIHPLVLRYFGESFMLNPKNLPEIKAYQRYGILPKYDRGYFQDSVKGEYKDVAFLVRELNLSVANGTEDNKTKYKTIFDGIVIEFDTFKKFNGETQVRLDKGTLGNKYQAFKQDLSRVKLEDVNFERQFEVYSSDQVEARYLLTPTTMARFQSLSNFYGSQLEACFKDGKLFMKIATKHNYFESKLDILKPLDFSHDIEQLFRELNQIFALIDALKLDDKTGL</sequence>
<evidence type="ECO:0000256" key="1">
    <source>
        <dbReference type="SAM" id="Phobius"/>
    </source>
</evidence>
<evidence type="ECO:0000313" key="2">
    <source>
        <dbReference type="EMBL" id="MCL1139751.1"/>
    </source>
</evidence>